<accession>A0A2P2NZE8</accession>
<reference evidence="1" key="1">
    <citation type="submission" date="2018-02" db="EMBL/GenBank/DDBJ databases">
        <title>Rhizophora mucronata_Transcriptome.</title>
        <authorList>
            <person name="Meera S.P."/>
            <person name="Sreeshan A."/>
            <person name="Augustine A."/>
        </authorList>
    </citation>
    <scope>NUCLEOTIDE SEQUENCE</scope>
    <source>
        <tissue evidence="1">Leaf</tissue>
    </source>
</reference>
<evidence type="ECO:0000313" key="1">
    <source>
        <dbReference type="EMBL" id="MBX47833.1"/>
    </source>
</evidence>
<dbReference type="AlphaFoldDB" id="A0A2P2NZE8"/>
<sequence length="16" mass="1798">MLCNESYVVTAALKKK</sequence>
<dbReference type="EMBL" id="GGEC01067349">
    <property type="protein sequence ID" value="MBX47833.1"/>
    <property type="molecule type" value="Transcribed_RNA"/>
</dbReference>
<proteinExistence type="predicted"/>
<protein>
    <submittedName>
        <fullName evidence="1">Uncharacterized protein</fullName>
    </submittedName>
</protein>
<name>A0A2P2NZE8_RHIMU</name>
<organism evidence="1">
    <name type="scientific">Rhizophora mucronata</name>
    <name type="common">Asiatic mangrove</name>
    <dbReference type="NCBI Taxonomy" id="61149"/>
    <lineage>
        <taxon>Eukaryota</taxon>
        <taxon>Viridiplantae</taxon>
        <taxon>Streptophyta</taxon>
        <taxon>Embryophyta</taxon>
        <taxon>Tracheophyta</taxon>
        <taxon>Spermatophyta</taxon>
        <taxon>Magnoliopsida</taxon>
        <taxon>eudicotyledons</taxon>
        <taxon>Gunneridae</taxon>
        <taxon>Pentapetalae</taxon>
        <taxon>rosids</taxon>
        <taxon>fabids</taxon>
        <taxon>Malpighiales</taxon>
        <taxon>Rhizophoraceae</taxon>
        <taxon>Rhizophora</taxon>
    </lineage>
</organism>